<evidence type="ECO:0000256" key="1">
    <source>
        <dbReference type="SAM" id="MobiDB-lite"/>
    </source>
</evidence>
<evidence type="ECO:0000313" key="2">
    <source>
        <dbReference type="EMBL" id="BET01945.1"/>
    </source>
</evidence>
<protein>
    <submittedName>
        <fullName evidence="2">Uncharacterized protein</fullName>
    </submittedName>
</protein>
<proteinExistence type="predicted"/>
<gene>
    <name evidence="2" type="ORF">NTJ_14763</name>
</gene>
<evidence type="ECO:0000313" key="3">
    <source>
        <dbReference type="Proteomes" id="UP001307889"/>
    </source>
</evidence>
<dbReference type="EMBL" id="AP028921">
    <property type="protein sequence ID" value="BET01945.1"/>
    <property type="molecule type" value="Genomic_DNA"/>
</dbReference>
<reference evidence="2 3" key="1">
    <citation type="submission" date="2023-09" db="EMBL/GenBank/DDBJ databases">
        <title>Nesidiocoris tenuis whole genome shotgun sequence.</title>
        <authorList>
            <person name="Shibata T."/>
            <person name="Shimoda M."/>
            <person name="Kobayashi T."/>
            <person name="Uehara T."/>
        </authorList>
    </citation>
    <scope>NUCLEOTIDE SEQUENCE [LARGE SCALE GENOMIC DNA]</scope>
    <source>
        <strain evidence="2 3">Japan</strain>
    </source>
</reference>
<feature type="region of interest" description="Disordered" evidence="1">
    <location>
        <begin position="64"/>
        <end position="83"/>
    </location>
</feature>
<organism evidence="2 3">
    <name type="scientific">Nesidiocoris tenuis</name>
    <dbReference type="NCBI Taxonomy" id="355587"/>
    <lineage>
        <taxon>Eukaryota</taxon>
        <taxon>Metazoa</taxon>
        <taxon>Ecdysozoa</taxon>
        <taxon>Arthropoda</taxon>
        <taxon>Hexapoda</taxon>
        <taxon>Insecta</taxon>
        <taxon>Pterygota</taxon>
        <taxon>Neoptera</taxon>
        <taxon>Paraneoptera</taxon>
        <taxon>Hemiptera</taxon>
        <taxon>Heteroptera</taxon>
        <taxon>Panheteroptera</taxon>
        <taxon>Cimicomorpha</taxon>
        <taxon>Miridae</taxon>
        <taxon>Dicyphina</taxon>
        <taxon>Nesidiocoris</taxon>
    </lineage>
</organism>
<sequence length="186" mass="21123">MVSPTRLTDRENLQGRINFNHPAAMKDRNLQLPKQPSTPLGDVGNRLNVVRQIFAKDSSIAAKNEGPNFKQLPKSDKVTAEPVLPNDDTDSIWSAPLAYTEIEDLYQDVIPLSLRPTQKDISNLVYANPGPRKYFDENSILDSIDPKDIWKSSRDEEIRRFAESLMEMEHDVPTISPPLELDFSFD</sequence>
<keyword evidence="3" id="KW-1185">Reference proteome</keyword>
<name>A0ABN7BDL7_9HEMI</name>
<accession>A0ABN7BDL7</accession>
<dbReference type="Proteomes" id="UP001307889">
    <property type="component" value="Chromosome 13"/>
</dbReference>